<feature type="domain" description="Xylose isomerase-like TIM barrel" evidence="8">
    <location>
        <begin position="18"/>
        <end position="269"/>
    </location>
</feature>
<evidence type="ECO:0000313" key="10">
    <source>
        <dbReference type="Proteomes" id="UP000027665"/>
    </source>
</evidence>
<dbReference type="CDD" id="cd00019">
    <property type="entry name" value="AP2Ec"/>
    <property type="match status" value="1"/>
</dbReference>
<sequence length="281" mass="30919">MALIGTHISAAGGVCRAFARADALGCEAMQIFTRNQLQWQSKPVSLEEARGFYDAWRSSGVKSVVSHASYLINVASSDAETLEKSRRALRAETERCHQLGISDIVLHPGFAKEGGEKRALEIAAESLRLLFEETQGYRVRVLLETMAGQGSVLGGDLSHFSVIGDLLRWPPRLAFCVDSCHVFAAGYDLRSADAYERFISLIDKHCGIDNVFCWHINDCKSAKGSRLDRHAHLGEGQIGTLPFSLLMNDERFKNVPAILETPKDGVGDEGNLAFLRKVRGQ</sequence>
<accession>A0A073INW7</accession>
<feature type="binding site" evidence="7">
    <location>
        <position position="144"/>
    </location>
    <ligand>
        <name>Zn(2+)</name>
        <dbReference type="ChEBI" id="CHEBI:29105"/>
        <label>1</label>
    </ligand>
</feature>
<dbReference type="InterPro" id="IPR001719">
    <property type="entry name" value="AP_endonuc_2"/>
</dbReference>
<dbReference type="InterPro" id="IPR036237">
    <property type="entry name" value="Xyl_isomerase-like_sf"/>
</dbReference>
<dbReference type="InterPro" id="IPR013022">
    <property type="entry name" value="Xyl_isomerase-like_TIM-brl"/>
</dbReference>
<dbReference type="eggNOG" id="COG0648">
    <property type="taxonomic scope" value="Bacteria"/>
</dbReference>
<evidence type="ECO:0000256" key="1">
    <source>
        <dbReference type="ARBA" id="ARBA00005340"/>
    </source>
</evidence>
<dbReference type="OrthoDB" id="9805666at2"/>
<dbReference type="Proteomes" id="UP000027665">
    <property type="component" value="Unassembled WGS sequence"/>
</dbReference>
<dbReference type="GO" id="GO:0008081">
    <property type="term" value="F:phosphoric diester hydrolase activity"/>
    <property type="evidence" value="ECO:0007669"/>
    <property type="project" value="TreeGrafter"/>
</dbReference>
<feature type="binding site" evidence="7">
    <location>
        <position position="181"/>
    </location>
    <ligand>
        <name>Zn(2+)</name>
        <dbReference type="ChEBI" id="CHEBI:29105"/>
        <label>3</label>
    </ligand>
</feature>
<dbReference type="GO" id="GO:0006284">
    <property type="term" value="P:base-excision repair"/>
    <property type="evidence" value="ECO:0007669"/>
    <property type="project" value="TreeGrafter"/>
</dbReference>
<dbReference type="FunFam" id="3.20.20.150:FF:000001">
    <property type="entry name" value="Probable endonuclease 4"/>
    <property type="match status" value="1"/>
</dbReference>
<dbReference type="EC" id="3.1.21.2" evidence="7"/>
<evidence type="ECO:0000313" key="9">
    <source>
        <dbReference type="EMBL" id="KEJ91285.1"/>
    </source>
</evidence>
<keyword evidence="5 7" id="KW-0862">Zinc</keyword>
<comment type="similarity">
    <text evidence="1 7">Belongs to the AP endonuclease 2 family.</text>
</comment>
<feature type="binding site" evidence="7">
    <location>
        <position position="107"/>
    </location>
    <ligand>
        <name>Zn(2+)</name>
        <dbReference type="ChEBI" id="CHEBI:29105"/>
        <label>1</label>
    </ligand>
</feature>
<feature type="binding site" evidence="7">
    <location>
        <position position="67"/>
    </location>
    <ligand>
        <name>Zn(2+)</name>
        <dbReference type="ChEBI" id="CHEBI:29105"/>
        <label>1</label>
    </ligand>
</feature>
<protein>
    <recommendedName>
        <fullName evidence="7">Probable endonuclease 4</fullName>
        <ecNumber evidence="7">3.1.21.2</ecNumber>
    </recommendedName>
    <alternativeName>
        <fullName evidence="7">Endodeoxyribonuclease IV</fullName>
    </alternativeName>
    <alternativeName>
        <fullName evidence="7">Endonuclease IV</fullName>
    </alternativeName>
</protein>
<dbReference type="GO" id="GO:0008270">
    <property type="term" value="F:zinc ion binding"/>
    <property type="evidence" value="ECO:0007669"/>
    <property type="project" value="UniProtKB-UniRule"/>
</dbReference>
<keyword evidence="10" id="KW-1185">Reference proteome</keyword>
<feature type="binding site" evidence="7">
    <location>
        <position position="228"/>
    </location>
    <ligand>
        <name>Zn(2+)</name>
        <dbReference type="ChEBI" id="CHEBI:29105"/>
        <label>3</label>
    </ligand>
</feature>
<evidence type="ECO:0000256" key="5">
    <source>
        <dbReference type="ARBA" id="ARBA00022833"/>
    </source>
</evidence>
<dbReference type="GO" id="GO:0003677">
    <property type="term" value="F:DNA binding"/>
    <property type="evidence" value="ECO:0007669"/>
    <property type="project" value="InterPro"/>
</dbReference>
<keyword evidence="4 7" id="KW-0378">Hydrolase</keyword>
<comment type="catalytic activity">
    <reaction evidence="7">
        <text>Endonucleolytic cleavage to 5'-phosphooligonucleotide end-products.</text>
        <dbReference type="EC" id="3.1.21.2"/>
    </reaction>
</comment>
<dbReference type="Pfam" id="PF01261">
    <property type="entry name" value="AP_endonuc_2"/>
    <property type="match status" value="1"/>
</dbReference>
<dbReference type="GO" id="GO:0008833">
    <property type="term" value="F:deoxyribonuclease IV (phage-T4-induced) activity"/>
    <property type="evidence" value="ECO:0007669"/>
    <property type="project" value="UniProtKB-UniRule"/>
</dbReference>
<dbReference type="RefSeq" id="WP_037978317.1">
    <property type="nucleotide sequence ID" value="NZ_CAMETI010000018.1"/>
</dbReference>
<name>A0A073INW7_9BACT</name>
<feature type="binding site" evidence="7">
    <location>
        <position position="215"/>
    </location>
    <ligand>
        <name>Zn(2+)</name>
        <dbReference type="ChEBI" id="CHEBI:29105"/>
        <label>2</label>
    </ligand>
</feature>
<dbReference type="GeneID" id="90984574"/>
<dbReference type="EMBL" id="JMKI01000053">
    <property type="protein sequence ID" value="KEJ91285.1"/>
    <property type="molecule type" value="Genomic_DNA"/>
</dbReference>
<feature type="binding site" evidence="7">
    <location>
        <position position="178"/>
    </location>
    <ligand>
        <name>Zn(2+)</name>
        <dbReference type="ChEBI" id="CHEBI:29105"/>
        <label>2</label>
    </ligand>
</feature>
<dbReference type="PROSITE" id="PS51432">
    <property type="entry name" value="AP_NUCLEASE_F2_4"/>
    <property type="match status" value="1"/>
</dbReference>
<feature type="binding site" evidence="7">
    <location>
        <position position="230"/>
    </location>
    <ligand>
        <name>Zn(2+)</name>
        <dbReference type="ChEBI" id="CHEBI:29105"/>
        <label>3</label>
    </ligand>
</feature>
<gene>
    <name evidence="7" type="primary">nfo</name>
    <name evidence="9" type="ORF">EH55_11330</name>
</gene>
<comment type="cofactor">
    <cofactor evidence="7">
        <name>Zn(2+)</name>
        <dbReference type="ChEBI" id="CHEBI:29105"/>
    </cofactor>
    <text evidence="7">Binds 3 Zn(2+) ions.</text>
</comment>
<evidence type="ECO:0000259" key="8">
    <source>
        <dbReference type="Pfam" id="PF01261"/>
    </source>
</evidence>
<dbReference type="PANTHER" id="PTHR21445:SF0">
    <property type="entry name" value="APURINIC-APYRIMIDINIC ENDONUCLEASE"/>
    <property type="match status" value="1"/>
</dbReference>
<evidence type="ECO:0000256" key="2">
    <source>
        <dbReference type="ARBA" id="ARBA00022723"/>
    </source>
</evidence>
<dbReference type="PANTHER" id="PTHR21445">
    <property type="entry name" value="ENDONUCLEASE IV ENDODEOXYRIBONUCLEASE IV"/>
    <property type="match status" value="1"/>
</dbReference>
<dbReference type="AlphaFoldDB" id="A0A073INW7"/>
<reference evidence="9 10" key="1">
    <citation type="submission" date="2014-04" db="EMBL/GenBank/DDBJ databases">
        <title>Draft Genome Sequence of Synergistes jonesii.</title>
        <authorList>
            <person name="Coil D.A."/>
            <person name="Eisen J.A."/>
            <person name="Holland-Moritz H.E."/>
        </authorList>
    </citation>
    <scope>NUCLEOTIDE SEQUENCE [LARGE SCALE GENOMIC DNA]</scope>
    <source>
        <strain evidence="9 10">78-1</strain>
    </source>
</reference>
<dbReference type="HAMAP" id="MF_00152">
    <property type="entry name" value="Nfo"/>
    <property type="match status" value="1"/>
</dbReference>
<evidence type="ECO:0000256" key="7">
    <source>
        <dbReference type="HAMAP-Rule" id="MF_00152"/>
    </source>
</evidence>
<keyword evidence="6 7" id="KW-0234">DNA repair</keyword>
<dbReference type="Gene3D" id="3.20.20.150">
    <property type="entry name" value="Divalent-metal-dependent TIM barrel enzymes"/>
    <property type="match status" value="1"/>
</dbReference>
<dbReference type="STRING" id="2754.EH55_11330"/>
<evidence type="ECO:0000256" key="4">
    <source>
        <dbReference type="ARBA" id="ARBA00022801"/>
    </source>
</evidence>
<keyword evidence="7 9" id="KW-0255">Endonuclease</keyword>
<organism evidence="9 10">
    <name type="scientific">Synergistes jonesii</name>
    <dbReference type="NCBI Taxonomy" id="2754"/>
    <lineage>
        <taxon>Bacteria</taxon>
        <taxon>Thermotogati</taxon>
        <taxon>Synergistota</taxon>
        <taxon>Synergistia</taxon>
        <taxon>Synergistales</taxon>
        <taxon>Synergistaceae</taxon>
        <taxon>Synergistes</taxon>
    </lineage>
</organism>
<keyword evidence="2 7" id="KW-0479">Metal-binding</keyword>
<dbReference type="SMART" id="SM00518">
    <property type="entry name" value="AP2Ec"/>
    <property type="match status" value="1"/>
</dbReference>
<dbReference type="InterPro" id="IPR018246">
    <property type="entry name" value="AP_endonuc_F2_Zn_BS"/>
</dbReference>
<comment type="caution">
    <text evidence="9">The sequence shown here is derived from an EMBL/GenBank/DDBJ whole genome shotgun (WGS) entry which is preliminary data.</text>
</comment>
<dbReference type="SUPFAM" id="SSF51658">
    <property type="entry name" value="Xylose isomerase-like"/>
    <property type="match status" value="1"/>
</dbReference>
<feature type="binding site" evidence="7">
    <location>
        <position position="260"/>
    </location>
    <ligand>
        <name>Zn(2+)</name>
        <dbReference type="ChEBI" id="CHEBI:29105"/>
        <label>2</label>
    </ligand>
</feature>
<feature type="binding site" evidence="7">
    <location>
        <position position="144"/>
    </location>
    <ligand>
        <name>Zn(2+)</name>
        <dbReference type="ChEBI" id="CHEBI:29105"/>
        <label>2</label>
    </ligand>
</feature>
<evidence type="ECO:0000256" key="3">
    <source>
        <dbReference type="ARBA" id="ARBA00022763"/>
    </source>
</evidence>
<comment type="function">
    <text evidence="7">Endonuclease IV plays a role in DNA repair. It cleaves phosphodiester bonds at apurinic or apyrimidinic (AP) sites, generating a 3'-hydroxyl group and a 5'-terminal sugar phosphate.</text>
</comment>
<keyword evidence="3 7" id="KW-0227">DNA damage</keyword>
<proteinExistence type="inferred from homology"/>
<evidence type="ECO:0000256" key="6">
    <source>
        <dbReference type="ARBA" id="ARBA00023204"/>
    </source>
</evidence>
<dbReference type="PATRIC" id="fig|2754.20.peg.1919"/>
<dbReference type="NCBIfam" id="TIGR00587">
    <property type="entry name" value="nfo"/>
    <property type="match status" value="1"/>
</dbReference>
<dbReference type="PROSITE" id="PS00729">
    <property type="entry name" value="AP_NUCLEASE_F2_1"/>
    <property type="match status" value="1"/>
</dbReference>
<dbReference type="GO" id="GO:0003906">
    <property type="term" value="F:DNA-(apurinic or apyrimidinic site) endonuclease activity"/>
    <property type="evidence" value="ECO:0007669"/>
    <property type="project" value="TreeGrafter"/>
</dbReference>
<keyword evidence="7" id="KW-0540">Nuclease</keyword>